<feature type="compositionally biased region" description="Basic and acidic residues" evidence="6">
    <location>
        <begin position="190"/>
        <end position="203"/>
    </location>
</feature>
<dbReference type="Proteomes" id="UP000283993">
    <property type="component" value="Unassembled WGS sequence"/>
</dbReference>
<name>A0A423PNI7_9GAMM</name>
<dbReference type="Pfam" id="PF05036">
    <property type="entry name" value="SPOR"/>
    <property type="match status" value="1"/>
</dbReference>
<dbReference type="PROSITE" id="PS51724">
    <property type="entry name" value="SPOR"/>
    <property type="match status" value="1"/>
</dbReference>
<keyword evidence="3 4" id="KW-0961">Cell wall biogenesis/degradation</keyword>
<dbReference type="EMBL" id="AYKH01000015">
    <property type="protein sequence ID" value="ROO27150.1"/>
    <property type="molecule type" value="Genomic_DNA"/>
</dbReference>
<protein>
    <recommendedName>
        <fullName evidence="4">Endolytic peptidoglycan transglycosylase RlpA</fullName>
        <ecNumber evidence="4">4.2.2.-</ecNumber>
    </recommendedName>
</protein>
<organism evidence="9 10">
    <name type="scientific">Salinisphaera orenii MK-B5</name>
    <dbReference type="NCBI Taxonomy" id="856730"/>
    <lineage>
        <taxon>Bacteria</taxon>
        <taxon>Pseudomonadati</taxon>
        <taxon>Pseudomonadota</taxon>
        <taxon>Gammaproteobacteria</taxon>
        <taxon>Salinisphaerales</taxon>
        <taxon>Salinisphaeraceae</taxon>
        <taxon>Salinisphaera</taxon>
    </lineage>
</organism>
<feature type="compositionally biased region" description="Polar residues" evidence="6">
    <location>
        <begin position="204"/>
        <end position="213"/>
    </location>
</feature>
<dbReference type="AlphaFoldDB" id="A0A423PNI7"/>
<feature type="domain" description="SPOR" evidence="8">
    <location>
        <begin position="243"/>
        <end position="321"/>
    </location>
</feature>
<comment type="subcellular location">
    <subcellularLocation>
        <location evidence="4">Cell membrane</location>
        <topology evidence="4">Lipid-anchor</topology>
    </subcellularLocation>
</comment>
<sequence>MRGAWIPATAVLAALMLAGCASTSGRSTGGSAGGGGGYYQNDGPPENERIDLDSIEDAVPRDEPKSKYGNPASYEALGKTYYVLESAAGFSQTGRASWYGRQFHGRRTSSGEDYNMFKMTAAHKRLPIPSYVRVTNLDNGKQAIVRVNDRGPFHDGRIIDLSYVAARRLGVVRRGSAPVRIETVTPASLRAERRASEPPERTAQRSTTPTASGPQDDRRAAASTSASGSPGRAIPVADGPPSSRRSPRLYLQAGAFGEAANADRLRTRLEAAGFERVSIIEPSAATPLYRVRVGPFDDPRRRRSSQRILTQHGFAARAVER</sequence>
<evidence type="ECO:0000256" key="7">
    <source>
        <dbReference type="SAM" id="SignalP"/>
    </source>
</evidence>
<evidence type="ECO:0000313" key="9">
    <source>
        <dbReference type="EMBL" id="ROO27150.1"/>
    </source>
</evidence>
<comment type="function">
    <text evidence="4">Lytic transglycosylase with a strong preference for naked glycan strands that lack stem peptides.</text>
</comment>
<dbReference type="GO" id="GO:0000270">
    <property type="term" value="P:peptidoglycan metabolic process"/>
    <property type="evidence" value="ECO:0007669"/>
    <property type="project" value="UniProtKB-UniRule"/>
</dbReference>
<dbReference type="EC" id="4.2.2.-" evidence="4"/>
<keyword evidence="10" id="KW-1185">Reference proteome</keyword>
<keyword evidence="2 4" id="KW-0456">Lyase</keyword>
<reference evidence="9 10" key="1">
    <citation type="submission" date="2013-10" db="EMBL/GenBank/DDBJ databases">
        <title>Salinisphaera orenii MK-B5 Genome Sequencing.</title>
        <authorList>
            <person name="Lai Q."/>
            <person name="Li C."/>
            <person name="Shao Z."/>
        </authorList>
    </citation>
    <scope>NUCLEOTIDE SEQUENCE [LARGE SCALE GENOMIC DNA]</scope>
    <source>
        <strain evidence="9 10">MK-B5</strain>
    </source>
</reference>
<dbReference type="Gene3D" id="2.40.40.10">
    <property type="entry name" value="RlpA-like domain"/>
    <property type="match status" value="1"/>
</dbReference>
<feature type="compositionally biased region" description="Low complexity" evidence="6">
    <location>
        <begin position="221"/>
        <end position="233"/>
    </location>
</feature>
<dbReference type="InterPro" id="IPR007730">
    <property type="entry name" value="SPOR-like_dom"/>
</dbReference>
<dbReference type="Pfam" id="PF03330">
    <property type="entry name" value="DPBB_1"/>
    <property type="match status" value="1"/>
</dbReference>
<dbReference type="InterPro" id="IPR036680">
    <property type="entry name" value="SPOR-like_sf"/>
</dbReference>
<keyword evidence="4" id="KW-0564">Palmitate</keyword>
<evidence type="ECO:0000259" key="8">
    <source>
        <dbReference type="PROSITE" id="PS51724"/>
    </source>
</evidence>
<feature type="region of interest" description="Disordered" evidence="6">
    <location>
        <begin position="183"/>
        <end position="247"/>
    </location>
</feature>
<dbReference type="SUPFAM" id="SSF110997">
    <property type="entry name" value="Sporulation related repeat"/>
    <property type="match status" value="1"/>
</dbReference>
<evidence type="ECO:0000256" key="6">
    <source>
        <dbReference type="SAM" id="MobiDB-lite"/>
    </source>
</evidence>
<keyword evidence="1 7" id="KW-0732">Signal</keyword>
<feature type="region of interest" description="Disordered" evidence="6">
    <location>
        <begin position="26"/>
        <end position="50"/>
    </location>
</feature>
<evidence type="ECO:0000256" key="5">
    <source>
        <dbReference type="RuleBase" id="RU003495"/>
    </source>
</evidence>
<evidence type="ECO:0000256" key="4">
    <source>
        <dbReference type="HAMAP-Rule" id="MF_02071"/>
    </source>
</evidence>
<gene>
    <name evidence="4" type="primary">rlpA</name>
    <name evidence="9" type="ORF">SAOR_09185</name>
</gene>
<proteinExistence type="inferred from homology"/>
<dbReference type="GO" id="GO:0071555">
    <property type="term" value="P:cell wall organization"/>
    <property type="evidence" value="ECO:0007669"/>
    <property type="project" value="UniProtKB-KW"/>
</dbReference>
<dbReference type="GO" id="GO:0042834">
    <property type="term" value="F:peptidoglycan binding"/>
    <property type="evidence" value="ECO:0007669"/>
    <property type="project" value="InterPro"/>
</dbReference>
<keyword evidence="4" id="KW-0449">Lipoprotein</keyword>
<evidence type="ECO:0000256" key="3">
    <source>
        <dbReference type="ARBA" id="ARBA00023316"/>
    </source>
</evidence>
<accession>A0A423PNI7</accession>
<keyword evidence="4" id="KW-0472">Membrane</keyword>
<dbReference type="NCBIfam" id="TIGR00413">
    <property type="entry name" value="rlpA"/>
    <property type="match status" value="1"/>
</dbReference>
<dbReference type="InterPro" id="IPR034718">
    <property type="entry name" value="RlpA"/>
</dbReference>
<dbReference type="SUPFAM" id="SSF50685">
    <property type="entry name" value="Barwin-like endoglucanases"/>
    <property type="match status" value="1"/>
</dbReference>
<comment type="caution">
    <text evidence="9">The sequence shown here is derived from an EMBL/GenBank/DDBJ whole genome shotgun (WGS) entry which is preliminary data.</text>
</comment>
<dbReference type="PANTHER" id="PTHR34183:SF1">
    <property type="entry name" value="ENDOLYTIC PEPTIDOGLYCAN TRANSGLYCOSYLASE RLPA"/>
    <property type="match status" value="1"/>
</dbReference>
<feature type="chain" id="PRO_5019599921" description="Endolytic peptidoglycan transglycosylase RlpA" evidence="7">
    <location>
        <begin position="24"/>
        <end position="321"/>
    </location>
</feature>
<dbReference type="GO" id="GO:0005886">
    <property type="term" value="C:plasma membrane"/>
    <property type="evidence" value="ECO:0007669"/>
    <property type="project" value="UniProtKB-SubCell"/>
</dbReference>
<dbReference type="GO" id="GO:0009279">
    <property type="term" value="C:cell outer membrane"/>
    <property type="evidence" value="ECO:0007669"/>
    <property type="project" value="TreeGrafter"/>
</dbReference>
<comment type="similarity">
    <text evidence="4 5">Belongs to the RlpA family.</text>
</comment>
<dbReference type="CDD" id="cd22268">
    <property type="entry name" value="DPBB_RlpA-like"/>
    <property type="match status" value="1"/>
</dbReference>
<dbReference type="PROSITE" id="PS51257">
    <property type="entry name" value="PROKAR_LIPOPROTEIN"/>
    <property type="match status" value="1"/>
</dbReference>
<dbReference type="GO" id="GO:0008932">
    <property type="term" value="F:lytic endotransglycosylase activity"/>
    <property type="evidence" value="ECO:0007669"/>
    <property type="project" value="UniProtKB-UniRule"/>
</dbReference>
<dbReference type="InterPro" id="IPR009009">
    <property type="entry name" value="RlpA-like_DPBB"/>
</dbReference>
<evidence type="ECO:0000313" key="10">
    <source>
        <dbReference type="Proteomes" id="UP000283993"/>
    </source>
</evidence>
<dbReference type="PANTHER" id="PTHR34183">
    <property type="entry name" value="ENDOLYTIC PEPTIDOGLYCAN TRANSGLYCOSYLASE RLPA"/>
    <property type="match status" value="1"/>
</dbReference>
<evidence type="ECO:0000256" key="1">
    <source>
        <dbReference type="ARBA" id="ARBA00022729"/>
    </source>
</evidence>
<evidence type="ECO:0000256" key="2">
    <source>
        <dbReference type="ARBA" id="ARBA00023239"/>
    </source>
</evidence>
<dbReference type="HAMAP" id="MF_02071">
    <property type="entry name" value="RlpA"/>
    <property type="match status" value="1"/>
</dbReference>
<dbReference type="RefSeq" id="WP_123631164.1">
    <property type="nucleotide sequence ID" value="NZ_AYKH01000015.1"/>
</dbReference>
<keyword evidence="4" id="KW-1003">Cell membrane</keyword>
<dbReference type="InterPro" id="IPR012997">
    <property type="entry name" value="RplA"/>
</dbReference>
<feature type="compositionally biased region" description="Gly residues" evidence="6">
    <location>
        <begin position="27"/>
        <end position="38"/>
    </location>
</feature>
<dbReference type="FunFam" id="2.40.40.10:FF:000003">
    <property type="entry name" value="Endolytic peptidoglycan transglycosylase RlpA"/>
    <property type="match status" value="1"/>
</dbReference>
<feature type="signal peptide" evidence="7">
    <location>
        <begin position="1"/>
        <end position="23"/>
    </location>
</feature>
<dbReference type="Gene3D" id="3.30.70.1070">
    <property type="entry name" value="Sporulation related repeat"/>
    <property type="match status" value="1"/>
</dbReference>
<dbReference type="InterPro" id="IPR036908">
    <property type="entry name" value="RlpA-like_sf"/>
</dbReference>